<feature type="domain" description="Alanine racemase C-terminal" evidence="7">
    <location>
        <begin position="244"/>
        <end position="371"/>
    </location>
</feature>
<dbReference type="Gene3D" id="3.20.20.10">
    <property type="entry name" value="Alanine racemase"/>
    <property type="match status" value="1"/>
</dbReference>
<dbReference type="CDD" id="cd00430">
    <property type="entry name" value="PLPDE_III_AR"/>
    <property type="match status" value="1"/>
</dbReference>
<reference evidence="8 9" key="1">
    <citation type="submission" date="2020-08" db="EMBL/GenBank/DDBJ databases">
        <title>Genomic Encyclopedia of Type Strains, Phase III (KMG-III): the genomes of soil and plant-associated and newly described type strains.</title>
        <authorList>
            <person name="Whitman W."/>
        </authorList>
    </citation>
    <scope>NUCLEOTIDE SEQUENCE [LARGE SCALE GENOMIC DNA]</scope>
    <source>
        <strain evidence="8 9">CECT 8960</strain>
    </source>
</reference>
<dbReference type="Gene3D" id="2.40.37.10">
    <property type="entry name" value="Lyase, Ornithine Decarboxylase, Chain A, domain 1"/>
    <property type="match status" value="1"/>
</dbReference>
<evidence type="ECO:0000256" key="5">
    <source>
        <dbReference type="PIRSR" id="PIRSR600821-50"/>
    </source>
</evidence>
<keyword evidence="9" id="KW-1185">Reference proteome</keyword>
<evidence type="ECO:0000256" key="1">
    <source>
        <dbReference type="ARBA" id="ARBA00001933"/>
    </source>
</evidence>
<comment type="cofactor">
    <cofactor evidence="1 4 5">
        <name>pyridoxal 5'-phosphate</name>
        <dbReference type="ChEBI" id="CHEBI:597326"/>
    </cofactor>
</comment>
<feature type="active site" description="Proton acceptor; specific for L-alanine" evidence="4">
    <location>
        <position position="265"/>
    </location>
</feature>
<evidence type="ECO:0000256" key="3">
    <source>
        <dbReference type="ARBA" id="ARBA00023235"/>
    </source>
</evidence>
<dbReference type="PRINTS" id="PR00992">
    <property type="entry name" value="ALARACEMASE"/>
</dbReference>
<gene>
    <name evidence="8" type="ORF">FHR82_002037</name>
</gene>
<dbReference type="HAMAP" id="MF_01201">
    <property type="entry name" value="Ala_racemase"/>
    <property type="match status" value="1"/>
</dbReference>
<dbReference type="SUPFAM" id="SSF51419">
    <property type="entry name" value="PLP-binding barrel"/>
    <property type="match status" value="1"/>
</dbReference>
<dbReference type="GO" id="GO:0008784">
    <property type="term" value="F:alanine racemase activity"/>
    <property type="evidence" value="ECO:0007669"/>
    <property type="project" value="UniProtKB-UniRule"/>
</dbReference>
<dbReference type="InterPro" id="IPR029066">
    <property type="entry name" value="PLP-binding_barrel"/>
</dbReference>
<evidence type="ECO:0000259" key="7">
    <source>
        <dbReference type="SMART" id="SM01005"/>
    </source>
</evidence>
<dbReference type="EC" id="5.1.1.1" evidence="4"/>
<comment type="caution">
    <text evidence="8">The sequence shown here is derived from an EMBL/GenBank/DDBJ whole genome shotgun (WGS) entry which is preliminary data.</text>
</comment>
<accession>A0A7W7VDB9</accession>
<dbReference type="AlphaFoldDB" id="A0A7W7VDB9"/>
<dbReference type="SUPFAM" id="SSF50621">
    <property type="entry name" value="Alanine racemase C-terminal domain-like"/>
    <property type="match status" value="1"/>
</dbReference>
<dbReference type="InterPro" id="IPR009006">
    <property type="entry name" value="Ala_racemase/Decarboxylase_C"/>
</dbReference>
<proteinExistence type="inferred from homology"/>
<comment type="similarity">
    <text evidence="4">Belongs to the alanine racemase family.</text>
</comment>
<dbReference type="Proteomes" id="UP000520767">
    <property type="component" value="Unassembled WGS sequence"/>
</dbReference>
<feature type="active site" description="Proton acceptor; specific for D-alanine" evidence="4">
    <location>
        <position position="43"/>
    </location>
</feature>
<evidence type="ECO:0000256" key="2">
    <source>
        <dbReference type="ARBA" id="ARBA00022898"/>
    </source>
</evidence>
<evidence type="ECO:0000256" key="4">
    <source>
        <dbReference type="HAMAP-Rule" id="MF_01201"/>
    </source>
</evidence>
<sequence>MTAVATRVRTPTLEIDLSAVAANTRRFVRATASSSAEVMAVVKADGFGHGLADVARTAVDSGATWLGVTSVAEGVAVRESGVDVPVLSWLNPVDVDVETAARHRIDLAVPGVRHLAAIAAAGAGARVHLQLDTGMARDGAAEDEWRALMRAARRAEAAGDVTVVGVMGHLAMAGESGHPANKQGLLALLNGVELAEQAGLRPVVRHLAATAATLTDPATHLDVVRVGAGLVGIDPSGTTRLCTALRLTAPVVQVRRVAAGVGVGYGHTHVTDRATTLALLPIGYADGLPRVASGRAHVLVAGLRRPVVGVISMDQTVVDLGDHVVEPGAEAVVFGPGDDGEPTVADWARWAGTIPHEIVTGIGHRVERSVR</sequence>
<comment type="catalytic activity">
    <reaction evidence="4">
        <text>L-alanine = D-alanine</text>
        <dbReference type="Rhea" id="RHEA:20249"/>
        <dbReference type="ChEBI" id="CHEBI:57416"/>
        <dbReference type="ChEBI" id="CHEBI:57972"/>
        <dbReference type="EC" id="5.1.1.1"/>
    </reaction>
</comment>
<evidence type="ECO:0000256" key="6">
    <source>
        <dbReference type="PIRSR" id="PIRSR600821-52"/>
    </source>
</evidence>
<dbReference type="GO" id="GO:0030170">
    <property type="term" value="F:pyridoxal phosphate binding"/>
    <property type="evidence" value="ECO:0007669"/>
    <property type="project" value="UniProtKB-UniRule"/>
</dbReference>
<keyword evidence="3 4" id="KW-0413">Isomerase</keyword>
<comment type="pathway">
    <text evidence="4">Amino-acid biosynthesis; D-alanine biosynthesis; D-alanine from L-alanine: step 1/1.</text>
</comment>
<dbReference type="NCBIfam" id="TIGR00492">
    <property type="entry name" value="alr"/>
    <property type="match status" value="1"/>
</dbReference>
<keyword evidence="2 4" id="KW-0663">Pyridoxal phosphate</keyword>
<dbReference type="RefSeq" id="WP_184809999.1">
    <property type="nucleotide sequence ID" value="NZ_JACHJQ010000002.1"/>
</dbReference>
<name>A0A7W7VDB9_9PSEU</name>
<dbReference type="PANTHER" id="PTHR30511">
    <property type="entry name" value="ALANINE RACEMASE"/>
    <property type="match status" value="1"/>
</dbReference>
<comment type="function">
    <text evidence="4">Catalyzes the interconversion of L-alanine and D-alanine. May also act on other amino acids.</text>
</comment>
<dbReference type="GO" id="GO:0005829">
    <property type="term" value="C:cytosol"/>
    <property type="evidence" value="ECO:0007669"/>
    <property type="project" value="TreeGrafter"/>
</dbReference>
<dbReference type="InterPro" id="IPR001608">
    <property type="entry name" value="Ala_racemase_N"/>
</dbReference>
<dbReference type="Pfam" id="PF00842">
    <property type="entry name" value="Ala_racemase_C"/>
    <property type="match status" value="1"/>
</dbReference>
<feature type="binding site" evidence="4 6">
    <location>
        <position position="313"/>
    </location>
    <ligand>
        <name>substrate</name>
    </ligand>
</feature>
<organism evidence="8 9">
    <name type="scientific">Actinophytocola algeriensis</name>
    <dbReference type="NCBI Taxonomy" id="1768010"/>
    <lineage>
        <taxon>Bacteria</taxon>
        <taxon>Bacillati</taxon>
        <taxon>Actinomycetota</taxon>
        <taxon>Actinomycetes</taxon>
        <taxon>Pseudonocardiales</taxon>
        <taxon>Pseudonocardiaceae</taxon>
    </lineage>
</organism>
<dbReference type="EMBL" id="JACHJQ010000002">
    <property type="protein sequence ID" value="MBB4905820.1"/>
    <property type="molecule type" value="Genomic_DNA"/>
</dbReference>
<evidence type="ECO:0000313" key="9">
    <source>
        <dbReference type="Proteomes" id="UP000520767"/>
    </source>
</evidence>
<dbReference type="UniPathway" id="UPA00042">
    <property type="reaction ID" value="UER00497"/>
</dbReference>
<dbReference type="InterPro" id="IPR011079">
    <property type="entry name" value="Ala_racemase_C"/>
</dbReference>
<feature type="binding site" evidence="4 6">
    <location>
        <position position="137"/>
    </location>
    <ligand>
        <name>substrate</name>
    </ligand>
</feature>
<protein>
    <recommendedName>
        <fullName evidence="4">Alanine racemase</fullName>
        <ecNumber evidence="4">5.1.1.1</ecNumber>
    </recommendedName>
</protein>
<dbReference type="PANTHER" id="PTHR30511:SF0">
    <property type="entry name" value="ALANINE RACEMASE, CATABOLIC-RELATED"/>
    <property type="match status" value="1"/>
</dbReference>
<dbReference type="Pfam" id="PF01168">
    <property type="entry name" value="Ala_racemase_N"/>
    <property type="match status" value="1"/>
</dbReference>
<dbReference type="GO" id="GO:0030632">
    <property type="term" value="P:D-alanine biosynthetic process"/>
    <property type="evidence" value="ECO:0007669"/>
    <property type="project" value="UniProtKB-UniRule"/>
</dbReference>
<dbReference type="SMART" id="SM01005">
    <property type="entry name" value="Ala_racemase_C"/>
    <property type="match status" value="1"/>
</dbReference>
<dbReference type="GO" id="GO:0009252">
    <property type="term" value="P:peptidoglycan biosynthetic process"/>
    <property type="evidence" value="ECO:0007669"/>
    <property type="project" value="TreeGrafter"/>
</dbReference>
<feature type="modified residue" description="N6-(pyridoxal phosphate)lysine" evidence="4 5">
    <location>
        <position position="43"/>
    </location>
</feature>
<evidence type="ECO:0000313" key="8">
    <source>
        <dbReference type="EMBL" id="MBB4905820.1"/>
    </source>
</evidence>
<dbReference type="InterPro" id="IPR000821">
    <property type="entry name" value="Ala_racemase"/>
</dbReference>